<keyword evidence="1" id="KW-0812">Transmembrane</keyword>
<feature type="transmembrane region" description="Helical" evidence="1">
    <location>
        <begin position="41"/>
        <end position="60"/>
    </location>
</feature>
<dbReference type="PANTHER" id="PTHR23028">
    <property type="entry name" value="ACETYLTRANSFERASE"/>
    <property type="match status" value="1"/>
</dbReference>
<feature type="transmembrane region" description="Helical" evidence="1">
    <location>
        <begin position="166"/>
        <end position="185"/>
    </location>
</feature>
<keyword evidence="3" id="KW-0808">Transferase</keyword>
<sequence length="241" mass="27211">MAWNGFLYVPGQEFGHTWSLAVEEQFYLLWPLVVFFCNRKWIFISAVALSCVAIASRFHLAEYTQIVSFAPLFSAMDTLLIGAIIAVISVKQRVMMIVSCLLLTVGIFWFIAVVKFGVLIYGWHTGPEIANQSLYLSSNMMFAGLIGVIASGVIKAKFLTIAPLIYIGKISYGLYIWHPLAIQIVDSIQYRGHLLWISGPMVDVTKISLTIAISALSFKYFELPFLRLKDRYTRKNVYQSS</sequence>
<dbReference type="AlphaFoldDB" id="A0A747TYK0"/>
<feature type="transmembrane region" description="Helical" evidence="1">
    <location>
        <begin position="205"/>
        <end position="226"/>
    </location>
</feature>
<reference evidence="3" key="1">
    <citation type="journal article" date="2018" name="Genome Biol.">
        <title>SKESA: strategic k-mer extension for scrupulous assemblies.</title>
        <authorList>
            <person name="Souvorov A."/>
            <person name="Agarwala R."/>
            <person name="Lipman D.J."/>
        </authorList>
    </citation>
    <scope>NUCLEOTIDE SEQUENCE</scope>
    <source>
        <strain evidence="3">MA.CK_93/00015421</strain>
    </source>
</reference>
<name>A0A747TYK0_SALER</name>
<dbReference type="Pfam" id="PF01757">
    <property type="entry name" value="Acyl_transf_3"/>
    <property type="match status" value="1"/>
</dbReference>
<dbReference type="GO" id="GO:0016747">
    <property type="term" value="F:acyltransferase activity, transferring groups other than amino-acyl groups"/>
    <property type="evidence" value="ECO:0007669"/>
    <property type="project" value="InterPro"/>
</dbReference>
<evidence type="ECO:0000256" key="1">
    <source>
        <dbReference type="SAM" id="Phobius"/>
    </source>
</evidence>
<evidence type="ECO:0000259" key="2">
    <source>
        <dbReference type="Pfam" id="PF01757"/>
    </source>
</evidence>
<reference evidence="3" key="2">
    <citation type="submission" date="2020-02" db="EMBL/GenBank/DDBJ databases">
        <authorList>
            <consortium name="NCBI Pathogen Detection Project"/>
        </authorList>
    </citation>
    <scope>NUCLEOTIDE SEQUENCE</scope>
    <source>
        <strain evidence="3">MA.CK_93/00015421</strain>
    </source>
</reference>
<accession>A0A747TYK0</accession>
<dbReference type="PANTHER" id="PTHR23028:SF53">
    <property type="entry name" value="ACYL_TRANSF_3 DOMAIN-CONTAINING PROTEIN"/>
    <property type="match status" value="1"/>
</dbReference>
<feature type="transmembrane region" description="Helical" evidence="1">
    <location>
        <begin position="135"/>
        <end position="154"/>
    </location>
</feature>
<keyword evidence="1" id="KW-0472">Membrane</keyword>
<dbReference type="InterPro" id="IPR050879">
    <property type="entry name" value="Acyltransferase_3"/>
</dbReference>
<dbReference type="InterPro" id="IPR002656">
    <property type="entry name" value="Acyl_transf_3_dom"/>
</dbReference>
<keyword evidence="1" id="KW-1133">Transmembrane helix</keyword>
<keyword evidence="3" id="KW-0012">Acyltransferase</keyword>
<dbReference type="EMBL" id="DAAVHI010000012">
    <property type="protein sequence ID" value="HAF4741609.1"/>
    <property type="molecule type" value="Genomic_DNA"/>
</dbReference>
<proteinExistence type="predicted"/>
<evidence type="ECO:0000313" key="3">
    <source>
        <dbReference type="EMBL" id="HAF4741609.1"/>
    </source>
</evidence>
<comment type="caution">
    <text evidence="3">The sequence shown here is derived from an EMBL/GenBank/DDBJ whole genome shotgun (WGS) entry which is preliminary data.</text>
</comment>
<feature type="transmembrane region" description="Helical" evidence="1">
    <location>
        <begin position="100"/>
        <end position="123"/>
    </location>
</feature>
<feature type="domain" description="Acyltransferase 3" evidence="2">
    <location>
        <begin position="12"/>
        <end position="216"/>
    </location>
</feature>
<gene>
    <name evidence="3" type="ORF">G9F29_003375</name>
</gene>
<feature type="transmembrane region" description="Helical" evidence="1">
    <location>
        <begin position="66"/>
        <end position="88"/>
    </location>
</feature>
<dbReference type="GO" id="GO:0016020">
    <property type="term" value="C:membrane"/>
    <property type="evidence" value="ECO:0007669"/>
    <property type="project" value="TreeGrafter"/>
</dbReference>
<protein>
    <submittedName>
        <fullName evidence="3">Acyltransferase</fullName>
    </submittedName>
</protein>
<dbReference type="GO" id="GO:0009103">
    <property type="term" value="P:lipopolysaccharide biosynthetic process"/>
    <property type="evidence" value="ECO:0007669"/>
    <property type="project" value="TreeGrafter"/>
</dbReference>
<organism evidence="3">
    <name type="scientific">Salmonella enterica</name>
    <name type="common">Salmonella choleraesuis</name>
    <dbReference type="NCBI Taxonomy" id="28901"/>
    <lineage>
        <taxon>Bacteria</taxon>
        <taxon>Pseudomonadati</taxon>
        <taxon>Pseudomonadota</taxon>
        <taxon>Gammaproteobacteria</taxon>
        <taxon>Enterobacterales</taxon>
        <taxon>Enterobacteriaceae</taxon>
        <taxon>Salmonella</taxon>
    </lineage>
</organism>